<feature type="region of interest" description="Disordered" evidence="1">
    <location>
        <begin position="1"/>
        <end position="72"/>
    </location>
</feature>
<dbReference type="GO" id="GO:0033328">
    <property type="term" value="F:peroxisome membrane targeting sequence binding"/>
    <property type="evidence" value="ECO:0007669"/>
    <property type="project" value="TreeGrafter"/>
</dbReference>
<feature type="compositionally biased region" description="Pro residues" evidence="1">
    <location>
        <begin position="299"/>
        <end position="310"/>
    </location>
</feature>
<proteinExistence type="predicted"/>
<dbReference type="OrthoDB" id="21292at2759"/>
<name>A0A9P3GPE1_9APHY</name>
<dbReference type="PANTHER" id="PTHR12774:SF2">
    <property type="entry name" value="PEROXISOMAL BIOGENESIS FACTOR 19"/>
    <property type="match status" value="1"/>
</dbReference>
<dbReference type="GO" id="GO:0005778">
    <property type="term" value="C:peroxisomal membrane"/>
    <property type="evidence" value="ECO:0007669"/>
    <property type="project" value="TreeGrafter"/>
</dbReference>
<evidence type="ECO:0000313" key="2">
    <source>
        <dbReference type="EMBL" id="GJE99453.1"/>
    </source>
</evidence>
<dbReference type="PANTHER" id="PTHR12774">
    <property type="entry name" value="PEROXISOMAL BIOGENESIS FACTOR 19"/>
    <property type="match status" value="1"/>
</dbReference>
<reference evidence="2 3" key="1">
    <citation type="submission" date="2021-08" db="EMBL/GenBank/DDBJ databases">
        <title>Draft Genome Sequence of Phanerochaete sordida strain YK-624.</title>
        <authorList>
            <person name="Mori T."/>
            <person name="Dohra H."/>
            <person name="Suzuki T."/>
            <person name="Kawagishi H."/>
            <person name="Hirai H."/>
        </authorList>
    </citation>
    <scope>NUCLEOTIDE SEQUENCE [LARGE SCALE GENOMIC DNA]</scope>
    <source>
        <strain evidence="2 3">YK-624</strain>
    </source>
</reference>
<dbReference type="Proteomes" id="UP000703269">
    <property type="component" value="Unassembled WGS sequence"/>
</dbReference>
<dbReference type="InterPro" id="IPR006708">
    <property type="entry name" value="Pex19"/>
</dbReference>
<dbReference type="Pfam" id="PF04614">
    <property type="entry name" value="Pex19"/>
    <property type="match status" value="1"/>
</dbReference>
<dbReference type="EMBL" id="BPQB01000110">
    <property type="protein sequence ID" value="GJE99453.1"/>
    <property type="molecule type" value="Genomic_DNA"/>
</dbReference>
<feature type="region of interest" description="Disordered" evidence="1">
    <location>
        <begin position="132"/>
        <end position="156"/>
    </location>
</feature>
<feature type="region of interest" description="Disordered" evidence="1">
    <location>
        <begin position="293"/>
        <end position="329"/>
    </location>
</feature>
<keyword evidence="3" id="KW-1185">Reference proteome</keyword>
<feature type="compositionally biased region" description="Pro residues" evidence="1">
    <location>
        <begin position="42"/>
        <end position="56"/>
    </location>
</feature>
<dbReference type="GO" id="GO:0045046">
    <property type="term" value="P:protein import into peroxisome membrane"/>
    <property type="evidence" value="ECO:0007669"/>
    <property type="project" value="TreeGrafter"/>
</dbReference>
<dbReference type="Gene3D" id="1.20.120.900">
    <property type="entry name" value="Pex19, mPTS binding domain"/>
    <property type="match status" value="1"/>
</dbReference>
<evidence type="ECO:0000256" key="1">
    <source>
        <dbReference type="SAM" id="MobiDB-lite"/>
    </source>
</evidence>
<evidence type="ECO:0000313" key="3">
    <source>
        <dbReference type="Proteomes" id="UP000703269"/>
    </source>
</evidence>
<organism evidence="2 3">
    <name type="scientific">Phanerochaete sordida</name>
    <dbReference type="NCBI Taxonomy" id="48140"/>
    <lineage>
        <taxon>Eukaryota</taxon>
        <taxon>Fungi</taxon>
        <taxon>Dikarya</taxon>
        <taxon>Basidiomycota</taxon>
        <taxon>Agaricomycotina</taxon>
        <taxon>Agaricomycetes</taxon>
        <taxon>Polyporales</taxon>
        <taxon>Phanerochaetaceae</taxon>
        <taxon>Phanerochaete</taxon>
    </lineage>
</organism>
<gene>
    <name evidence="2" type="ORF">PsYK624_157170</name>
</gene>
<accession>A0A9P3GPE1</accession>
<comment type="caution">
    <text evidence="2">The sequence shown here is derived from an EMBL/GenBank/DDBJ whole genome shotgun (WGS) entry which is preliminary data.</text>
</comment>
<dbReference type="InterPro" id="IPR038322">
    <property type="entry name" value="Pex19_C_sf"/>
</dbReference>
<protein>
    <submittedName>
        <fullName evidence="2">Pex19 domain-containing protein</fullName>
    </submittedName>
</protein>
<feature type="compositionally biased region" description="Low complexity" evidence="1">
    <location>
        <begin position="311"/>
        <end position="320"/>
    </location>
</feature>
<sequence length="329" mass="35370">MSKANMKSTRPKPDDDTDDLDDILGGFAGDKPKPKASAPSAPSTPGPSGSRPPAPPNTVKKPGLDDLNVGDDFARELAEGMAALMREIAVENGQAGAAGGELSDEDKQREASFRKAWEDMIVEGMNGALDTEDFDKSVRGKASAKPGEASKAQVGDDAFQSNLRSAMDKLKVSEDVAKENEAKPSDDENDAFEKLLAALGENGGESEEELQGMLETMMTQLMSKDVLYEPLKELHDKFPAYLKDNDATLKSEDKHRYEAQQRIVTEIVAIFEDPTYTPEDQEKGIKIVGLMNAMQNHGSPPPEIMGPLPPGLELGADGLPKLPDGCSIQ</sequence>
<dbReference type="AlphaFoldDB" id="A0A9P3GPE1"/>